<evidence type="ECO:0000256" key="1">
    <source>
        <dbReference type="SAM" id="MobiDB-lite"/>
    </source>
</evidence>
<proteinExistence type="predicted"/>
<feature type="region of interest" description="Disordered" evidence="1">
    <location>
        <begin position="67"/>
        <end position="90"/>
    </location>
</feature>
<gene>
    <name evidence="2" type="ORF">PPTG_20158</name>
</gene>
<protein>
    <recommendedName>
        <fullName evidence="4">DNA primase large subunit</fullName>
    </recommendedName>
</protein>
<accession>W2PCA2</accession>
<name>W2PCA2_PHYN3</name>
<dbReference type="GO" id="GO:0051539">
    <property type="term" value="F:4 iron, 4 sulfur cluster binding"/>
    <property type="evidence" value="ECO:0007669"/>
    <property type="project" value="UniProtKB-KW"/>
</dbReference>
<dbReference type="GO" id="GO:0006270">
    <property type="term" value="P:DNA replication initiation"/>
    <property type="evidence" value="ECO:0007669"/>
    <property type="project" value="TreeGrafter"/>
</dbReference>
<reference evidence="2 3" key="2">
    <citation type="submission" date="2013-11" db="EMBL/GenBank/DDBJ databases">
        <title>The Genome Sequence of Phytophthora parasitica INRA-310.</title>
        <authorList>
            <consortium name="The Broad Institute Genomics Platform"/>
            <person name="Russ C."/>
            <person name="Tyler B."/>
            <person name="Panabieres F."/>
            <person name="Shan W."/>
            <person name="Tripathy S."/>
            <person name="Grunwald N."/>
            <person name="Machado M."/>
            <person name="Johnson C.S."/>
            <person name="Arredondo F."/>
            <person name="Hong C."/>
            <person name="Coffey M."/>
            <person name="Young S.K."/>
            <person name="Zeng Q."/>
            <person name="Gargeya S."/>
            <person name="Fitzgerald M."/>
            <person name="Abouelleil A."/>
            <person name="Alvarado L."/>
            <person name="Chapman S.B."/>
            <person name="Gainer-Dewar J."/>
            <person name="Goldberg J."/>
            <person name="Griggs A."/>
            <person name="Gujja S."/>
            <person name="Hansen M."/>
            <person name="Howarth C."/>
            <person name="Imamovic A."/>
            <person name="Ireland A."/>
            <person name="Larimer J."/>
            <person name="McCowan C."/>
            <person name="Murphy C."/>
            <person name="Pearson M."/>
            <person name="Poon T.W."/>
            <person name="Priest M."/>
            <person name="Roberts A."/>
            <person name="Saif S."/>
            <person name="Shea T."/>
            <person name="Sykes S."/>
            <person name="Wortman J."/>
            <person name="Nusbaum C."/>
            <person name="Birren B."/>
        </authorList>
    </citation>
    <scope>NUCLEOTIDE SEQUENCE [LARGE SCALE GENOMIC DNA]</scope>
    <source>
        <strain evidence="2 3">INRA-310</strain>
    </source>
</reference>
<dbReference type="STRING" id="761204.W2PCA2"/>
<dbReference type="AlphaFoldDB" id="W2PCA2"/>
<dbReference type="PANTHER" id="PTHR10537:SF3">
    <property type="entry name" value="DNA PRIMASE LARGE SUBUNIT"/>
    <property type="match status" value="1"/>
</dbReference>
<dbReference type="PANTHER" id="PTHR10537">
    <property type="entry name" value="DNA PRIMASE LARGE SUBUNIT"/>
    <property type="match status" value="1"/>
</dbReference>
<dbReference type="GeneID" id="20188799"/>
<reference evidence="3" key="1">
    <citation type="submission" date="2011-12" db="EMBL/GenBank/DDBJ databases">
        <authorList>
            <consortium name="The Broad Institute Genome Sequencing Platform"/>
            <person name="Russ C."/>
            <person name="Tyler B."/>
            <person name="Panabieres F."/>
            <person name="Shan W."/>
            <person name="Tripathy S."/>
            <person name="Grunwald N."/>
            <person name="Machado M."/>
            <person name="Young S.K."/>
            <person name="Zeng Q."/>
            <person name="Gargeya S."/>
            <person name="Fitzgerald M."/>
            <person name="Haas B."/>
            <person name="Abouelleil A."/>
            <person name="Alvarado L."/>
            <person name="Arachchi H.M."/>
            <person name="Berlin A."/>
            <person name="Chapman S.B."/>
            <person name="Gearin G."/>
            <person name="Goldberg J."/>
            <person name="Griggs A."/>
            <person name="Gujja S."/>
            <person name="Hansen M."/>
            <person name="Heiman D."/>
            <person name="Howarth C."/>
            <person name="Larimer J."/>
            <person name="Lui A."/>
            <person name="MacDonald P.J.P."/>
            <person name="McCowen C."/>
            <person name="Montmayeur A."/>
            <person name="Murphy C."/>
            <person name="Neiman D."/>
            <person name="Pearson M."/>
            <person name="Priest M."/>
            <person name="Roberts A."/>
            <person name="Saif S."/>
            <person name="Shea T."/>
            <person name="Sisk P."/>
            <person name="Stolte C."/>
            <person name="Sykes S."/>
            <person name="Wortman J."/>
            <person name="Nusbaum C."/>
            <person name="Birren B."/>
        </authorList>
    </citation>
    <scope>NUCLEOTIDE SEQUENCE [LARGE SCALE GENOMIC DNA]</scope>
    <source>
        <strain evidence="3">INRA-310</strain>
    </source>
</reference>
<dbReference type="Pfam" id="PF26466">
    <property type="entry name" value="DNA_primase_lrg_N"/>
    <property type="match status" value="1"/>
</dbReference>
<dbReference type="GO" id="GO:0006269">
    <property type="term" value="P:DNA replication, synthesis of primer"/>
    <property type="evidence" value="ECO:0007669"/>
    <property type="project" value="UniProtKB-KW"/>
</dbReference>
<organism evidence="2 3">
    <name type="scientific">Phytophthora nicotianae (strain INRA-310)</name>
    <name type="common">Phytophthora parasitica</name>
    <dbReference type="NCBI Taxonomy" id="761204"/>
    <lineage>
        <taxon>Eukaryota</taxon>
        <taxon>Sar</taxon>
        <taxon>Stramenopiles</taxon>
        <taxon>Oomycota</taxon>
        <taxon>Peronosporomycetes</taxon>
        <taxon>Peronosporales</taxon>
        <taxon>Peronosporaceae</taxon>
        <taxon>Phytophthora</taxon>
    </lineage>
</organism>
<dbReference type="VEuPathDB" id="FungiDB:PPTG_20158"/>
<dbReference type="Gene3D" id="1.20.930.80">
    <property type="match status" value="1"/>
</dbReference>
<dbReference type="Proteomes" id="UP000018817">
    <property type="component" value="Unassembled WGS sequence"/>
</dbReference>
<dbReference type="InterPro" id="IPR007238">
    <property type="entry name" value="DNA_primase_lsu_euk/arc"/>
</dbReference>
<evidence type="ECO:0008006" key="4">
    <source>
        <dbReference type="Google" id="ProtNLM"/>
    </source>
</evidence>
<feature type="non-terminal residue" evidence="2">
    <location>
        <position position="207"/>
    </location>
</feature>
<dbReference type="GO" id="GO:0005658">
    <property type="term" value="C:alpha DNA polymerase:primase complex"/>
    <property type="evidence" value="ECO:0007669"/>
    <property type="project" value="TreeGrafter"/>
</dbReference>
<sequence length="207" mass="24435">MQNVGNSRRREQVPRHGLSMLSLYNEAPLVEVSLEQFEEFAIDRLHVLKAVENYRLRSVQMKDREGRLEKTLNKHMPLRSAAPRRTGQAEDDAAKDVLSHFFLRMAFCQTEELRRWFLTQESTLFRYRLDKLTREEKIQFMKQNGLSYEEATMKEIEARQSKLKVVRDANDPKVRGKPLPAYFKVPFTEALDLVATRRVYIEAVIRF</sequence>
<evidence type="ECO:0000313" key="2">
    <source>
        <dbReference type="EMBL" id="ETM97639.1"/>
    </source>
</evidence>
<dbReference type="RefSeq" id="XP_008917067.1">
    <property type="nucleotide sequence ID" value="XM_008918819.1"/>
</dbReference>
<dbReference type="GO" id="GO:0046872">
    <property type="term" value="F:metal ion binding"/>
    <property type="evidence" value="ECO:0007669"/>
    <property type="project" value="UniProtKB-KW"/>
</dbReference>
<evidence type="ECO:0000313" key="3">
    <source>
        <dbReference type="Proteomes" id="UP000018817"/>
    </source>
</evidence>
<dbReference type="EMBL" id="KI669885">
    <property type="protein sequence ID" value="ETM97639.1"/>
    <property type="molecule type" value="Genomic_DNA"/>
</dbReference>